<dbReference type="AlphaFoldDB" id="A0A4R5EKA7"/>
<name>A0A4R5EKA7_9RHOB</name>
<sequence>MDHHAQRTSENNPTRRKLGQDTYRRRAEALALAGLMEPVLFVSMKPSRARAHDGLSLRGRSVFGLAGRALEVRVREILAPAFSRDDTARSAHFELDYHGLMLPGVYNAVPLYRVYDVISDMPHWRGEQTFLLGRFSFHLFQLEAVLPEHGWLLTMRGEAENVSS</sequence>
<proteinExistence type="predicted"/>
<dbReference type="Proteomes" id="UP000294662">
    <property type="component" value="Unassembled WGS sequence"/>
</dbReference>
<evidence type="ECO:0000313" key="2">
    <source>
        <dbReference type="EMBL" id="TDE34924.1"/>
    </source>
</evidence>
<accession>A0A4R5EKA7</accession>
<keyword evidence="3" id="KW-1185">Reference proteome</keyword>
<gene>
    <name evidence="2" type="ORF">E1B25_18520</name>
</gene>
<protein>
    <submittedName>
        <fullName evidence="2">Uncharacterized protein</fullName>
    </submittedName>
</protein>
<evidence type="ECO:0000313" key="3">
    <source>
        <dbReference type="Proteomes" id="UP000294662"/>
    </source>
</evidence>
<reference evidence="2 3" key="1">
    <citation type="submission" date="2019-03" db="EMBL/GenBank/DDBJ databases">
        <authorList>
            <person name="Zhang S."/>
        </authorList>
    </citation>
    <scope>NUCLEOTIDE SEQUENCE [LARGE SCALE GENOMIC DNA]</scope>
    <source>
        <strain evidence="2 3">S4J41</strain>
    </source>
</reference>
<dbReference type="EMBL" id="SMFP01000016">
    <property type="protein sequence ID" value="TDE34924.1"/>
    <property type="molecule type" value="Genomic_DNA"/>
</dbReference>
<comment type="caution">
    <text evidence="2">The sequence shown here is derived from an EMBL/GenBank/DDBJ whole genome shotgun (WGS) entry which is preliminary data.</text>
</comment>
<evidence type="ECO:0000256" key="1">
    <source>
        <dbReference type="SAM" id="MobiDB-lite"/>
    </source>
</evidence>
<organism evidence="2 3">
    <name type="scientific">Antarcticimicrobium sediminis</name>
    <dbReference type="NCBI Taxonomy" id="2546227"/>
    <lineage>
        <taxon>Bacteria</taxon>
        <taxon>Pseudomonadati</taxon>
        <taxon>Pseudomonadota</taxon>
        <taxon>Alphaproteobacteria</taxon>
        <taxon>Rhodobacterales</taxon>
        <taxon>Paracoccaceae</taxon>
        <taxon>Antarcticimicrobium</taxon>
    </lineage>
</organism>
<feature type="region of interest" description="Disordered" evidence="1">
    <location>
        <begin position="1"/>
        <end position="21"/>
    </location>
</feature>
<dbReference type="RefSeq" id="WP_132831077.1">
    <property type="nucleotide sequence ID" value="NZ_SMFP01000016.1"/>
</dbReference>